<reference evidence="1" key="2">
    <citation type="journal article" date="2005" name="Syst. Bot.">
        <title>Origin and evolution of a circumpolar polyploid species complex in Silene (Caryophyllaceae) inferred from low copy nuclear RNA polymerase introns, rDNA, and chloroplast DNA.</title>
        <authorList>
            <person name="Popp M."/>
            <person name="Erixon P."/>
            <person name="Eggens F."/>
            <person name="Oxelman B."/>
        </authorList>
    </citation>
    <scope>NUCLEOTIDE SEQUENCE</scope>
    <source>
        <tissue evidence="1">Leaf</tissue>
    </source>
</reference>
<sequence>LSVLWVKLLLMWARKETLHLSRMSLWTISARPFRNVGVRCVGL</sequence>
<reference evidence="1" key="1">
    <citation type="thesis" date="2004" institute="Department of Evolutionary Biology" country="Systematic Botany, Uppsala University, Uppsala, Sweden">
        <title>Disentangling the reticulate history of polyploids in Silene (Caryophyllaceae).</title>
        <authorList>
            <person name="Popp M."/>
        </authorList>
    </citation>
    <scope>NUCLEOTIDE SEQUENCE</scope>
    <source>
        <tissue evidence="1">Leaf</tissue>
    </source>
</reference>
<gene>
    <name evidence="1" type="primary">rpb2</name>
</gene>
<name>Q6ZYW3_9CARY</name>
<dbReference type="AlphaFoldDB" id="Q6ZYW3"/>
<protein>
    <submittedName>
        <fullName evidence="1">RNA polymerase II</fullName>
    </submittedName>
</protein>
<organism evidence="1">
    <name type="scientific">Silene involucrata</name>
    <dbReference type="NCBI Taxonomy" id="39884"/>
    <lineage>
        <taxon>Eukaryota</taxon>
        <taxon>Viridiplantae</taxon>
        <taxon>Streptophyta</taxon>
        <taxon>Embryophyta</taxon>
        <taxon>Tracheophyta</taxon>
        <taxon>Spermatophyta</taxon>
        <taxon>Magnoliopsida</taxon>
        <taxon>eudicotyledons</taxon>
        <taxon>Gunneridae</taxon>
        <taxon>Pentapetalae</taxon>
        <taxon>Caryophyllales</taxon>
        <taxon>Caryophyllaceae</taxon>
        <taxon>Sileneae</taxon>
        <taxon>Silene</taxon>
        <taxon>Silene subgen. Behenantha</taxon>
        <taxon>Silene sect. Physolychnis</taxon>
    </lineage>
</organism>
<proteinExistence type="predicted"/>
<dbReference type="EMBL" id="AJ634190">
    <property type="protein sequence ID" value="CAG24613.1"/>
    <property type="molecule type" value="Genomic_DNA"/>
</dbReference>
<feature type="non-terminal residue" evidence="1">
    <location>
        <position position="43"/>
    </location>
</feature>
<accession>Q6ZYW3</accession>
<feature type="non-terminal residue" evidence="1">
    <location>
        <position position="1"/>
    </location>
</feature>
<evidence type="ECO:0000313" key="1">
    <source>
        <dbReference type="EMBL" id="CAG24613.1"/>
    </source>
</evidence>